<organism evidence="2 3">
    <name type="scientific">Staphylotrichum tortipilum</name>
    <dbReference type="NCBI Taxonomy" id="2831512"/>
    <lineage>
        <taxon>Eukaryota</taxon>
        <taxon>Fungi</taxon>
        <taxon>Dikarya</taxon>
        <taxon>Ascomycota</taxon>
        <taxon>Pezizomycotina</taxon>
        <taxon>Sordariomycetes</taxon>
        <taxon>Sordariomycetidae</taxon>
        <taxon>Sordariales</taxon>
        <taxon>Chaetomiaceae</taxon>
        <taxon>Staphylotrichum</taxon>
    </lineage>
</organism>
<dbReference type="Proteomes" id="UP001303889">
    <property type="component" value="Unassembled WGS sequence"/>
</dbReference>
<feature type="transmembrane region" description="Helical" evidence="1">
    <location>
        <begin position="101"/>
        <end position="122"/>
    </location>
</feature>
<evidence type="ECO:0000256" key="1">
    <source>
        <dbReference type="SAM" id="Phobius"/>
    </source>
</evidence>
<reference evidence="2" key="1">
    <citation type="journal article" date="2023" name="Mol. Phylogenet. Evol.">
        <title>Genome-scale phylogeny and comparative genomics of the fungal order Sordariales.</title>
        <authorList>
            <person name="Hensen N."/>
            <person name="Bonometti L."/>
            <person name="Westerberg I."/>
            <person name="Brannstrom I.O."/>
            <person name="Guillou S."/>
            <person name="Cros-Aarteil S."/>
            <person name="Calhoun S."/>
            <person name="Haridas S."/>
            <person name="Kuo A."/>
            <person name="Mondo S."/>
            <person name="Pangilinan J."/>
            <person name="Riley R."/>
            <person name="LaButti K."/>
            <person name="Andreopoulos B."/>
            <person name="Lipzen A."/>
            <person name="Chen C."/>
            <person name="Yan M."/>
            <person name="Daum C."/>
            <person name="Ng V."/>
            <person name="Clum A."/>
            <person name="Steindorff A."/>
            <person name="Ohm R.A."/>
            <person name="Martin F."/>
            <person name="Silar P."/>
            <person name="Natvig D.O."/>
            <person name="Lalanne C."/>
            <person name="Gautier V."/>
            <person name="Ament-Velasquez S.L."/>
            <person name="Kruys A."/>
            <person name="Hutchinson M.I."/>
            <person name="Powell A.J."/>
            <person name="Barry K."/>
            <person name="Miller A.N."/>
            <person name="Grigoriev I.V."/>
            <person name="Debuchy R."/>
            <person name="Gladieux P."/>
            <person name="Hiltunen Thoren M."/>
            <person name="Johannesson H."/>
        </authorList>
    </citation>
    <scope>NUCLEOTIDE SEQUENCE</scope>
    <source>
        <strain evidence="2">CBS 103.79</strain>
    </source>
</reference>
<keyword evidence="3" id="KW-1185">Reference proteome</keyword>
<evidence type="ECO:0000313" key="3">
    <source>
        <dbReference type="Proteomes" id="UP001303889"/>
    </source>
</evidence>
<gene>
    <name evidence="2" type="ORF">C8A05DRAFT_15736</name>
</gene>
<dbReference type="AlphaFoldDB" id="A0AAN6RSU6"/>
<keyword evidence="1" id="KW-0472">Membrane</keyword>
<evidence type="ECO:0000313" key="2">
    <source>
        <dbReference type="EMBL" id="KAK3902162.1"/>
    </source>
</evidence>
<dbReference type="EMBL" id="MU855529">
    <property type="protein sequence ID" value="KAK3902162.1"/>
    <property type="molecule type" value="Genomic_DNA"/>
</dbReference>
<protein>
    <submittedName>
        <fullName evidence="2">Uncharacterized protein</fullName>
    </submittedName>
</protein>
<keyword evidence="1" id="KW-0812">Transmembrane</keyword>
<keyword evidence="1" id="KW-1133">Transmembrane helix</keyword>
<sequence>MAHVIGWTREDLEAPQALDTSPGAMLHPVHSADGQWSHHQHRPMPAFSPSIGDGSGQDKSDYYPAAASAHPKAMGLATTVPVQVKLAAIVRGARILGLRKTTFFLTASNLLLMIGLIVLGVVQSRVLKNTQVASSPGLEAPASCSSASPTCTPSSTSTVAVNNAAKICFATDKSITNAVALGEARSECPLPDDAANYTVPGTKLRFKRACETDYPSGDMGRFPVITMLDCIHLCAQLYLYPASAEARCIGVSWVYADGPQGTGISFCYPKSSLKMSQARAATESAVLMIE</sequence>
<comment type="caution">
    <text evidence="2">The sequence shown here is derived from an EMBL/GenBank/DDBJ whole genome shotgun (WGS) entry which is preliminary data.</text>
</comment>
<reference evidence="2" key="2">
    <citation type="submission" date="2023-05" db="EMBL/GenBank/DDBJ databases">
        <authorList>
            <consortium name="Lawrence Berkeley National Laboratory"/>
            <person name="Steindorff A."/>
            <person name="Hensen N."/>
            <person name="Bonometti L."/>
            <person name="Westerberg I."/>
            <person name="Brannstrom I.O."/>
            <person name="Guillou S."/>
            <person name="Cros-Aarteil S."/>
            <person name="Calhoun S."/>
            <person name="Haridas S."/>
            <person name="Kuo A."/>
            <person name="Mondo S."/>
            <person name="Pangilinan J."/>
            <person name="Riley R."/>
            <person name="Labutti K."/>
            <person name="Andreopoulos B."/>
            <person name="Lipzen A."/>
            <person name="Chen C."/>
            <person name="Yanf M."/>
            <person name="Daum C."/>
            <person name="Ng V."/>
            <person name="Clum A."/>
            <person name="Ohm R."/>
            <person name="Martin F."/>
            <person name="Silar P."/>
            <person name="Natvig D."/>
            <person name="Lalanne C."/>
            <person name="Gautier V."/>
            <person name="Ament-Velasquez S.L."/>
            <person name="Kruys A."/>
            <person name="Hutchinson M.I."/>
            <person name="Powell A.J."/>
            <person name="Barry K."/>
            <person name="Miller A.N."/>
            <person name="Grigoriev I.V."/>
            <person name="Debuchy R."/>
            <person name="Gladieux P."/>
            <person name="Thoren M.H."/>
            <person name="Johannesson H."/>
        </authorList>
    </citation>
    <scope>NUCLEOTIDE SEQUENCE</scope>
    <source>
        <strain evidence="2">CBS 103.79</strain>
    </source>
</reference>
<name>A0AAN6RSU6_9PEZI</name>
<proteinExistence type="predicted"/>
<accession>A0AAN6RSU6</accession>